<keyword evidence="2" id="KW-1185">Reference proteome</keyword>
<sequence length="133" mass="14469">MDFNSSQAGLPTPEPSLVPFPRLASLPSARYFDREVAPLILGQNAPNPHDGETYVPFTLLHPADVRLEIFDSLGRKMAAVVRKGLGSGEHRIQLNLRGLCLPHGDYPYHLQATSALGAHSLSRVMTLTLEDAA</sequence>
<evidence type="ECO:0000313" key="2">
    <source>
        <dbReference type="Proteomes" id="UP001139193"/>
    </source>
</evidence>
<comment type="caution">
    <text evidence="1">The sequence shown here is derived from an EMBL/GenBank/DDBJ whole genome shotgun (WGS) entry which is preliminary data.</text>
</comment>
<evidence type="ECO:0008006" key="3">
    <source>
        <dbReference type="Google" id="ProtNLM"/>
    </source>
</evidence>
<reference evidence="1" key="1">
    <citation type="submission" date="2022-03" db="EMBL/GenBank/DDBJ databases">
        <title>Bacterial whole genome sequence for Hymenobacter sp. DH14.</title>
        <authorList>
            <person name="Le V."/>
        </authorList>
    </citation>
    <scope>NUCLEOTIDE SEQUENCE</scope>
    <source>
        <strain evidence="1">DH14</strain>
    </source>
</reference>
<organism evidence="1 2">
    <name type="scientific">Hymenobacter cyanobacteriorum</name>
    <dbReference type="NCBI Taxonomy" id="2926463"/>
    <lineage>
        <taxon>Bacteria</taxon>
        <taxon>Pseudomonadati</taxon>
        <taxon>Bacteroidota</taxon>
        <taxon>Cytophagia</taxon>
        <taxon>Cytophagales</taxon>
        <taxon>Hymenobacteraceae</taxon>
        <taxon>Hymenobacter</taxon>
    </lineage>
</organism>
<dbReference type="EMBL" id="JALBGC010000001">
    <property type="protein sequence ID" value="MCI1186648.1"/>
    <property type="molecule type" value="Genomic_DNA"/>
</dbReference>
<accession>A0A9X1VEJ8</accession>
<protein>
    <recommendedName>
        <fullName evidence="3">T9SS type A sorting domain-containing protein</fullName>
    </recommendedName>
</protein>
<gene>
    <name evidence="1" type="ORF">MON38_04405</name>
</gene>
<proteinExistence type="predicted"/>
<evidence type="ECO:0000313" key="1">
    <source>
        <dbReference type="EMBL" id="MCI1186648.1"/>
    </source>
</evidence>
<dbReference type="AlphaFoldDB" id="A0A9X1VEJ8"/>
<name>A0A9X1VEJ8_9BACT</name>
<dbReference type="Proteomes" id="UP001139193">
    <property type="component" value="Unassembled WGS sequence"/>
</dbReference>
<dbReference type="RefSeq" id="WP_241934917.1">
    <property type="nucleotide sequence ID" value="NZ_JALBGC010000001.1"/>
</dbReference>